<protein>
    <submittedName>
        <fullName evidence="4">Unannotated protein</fullName>
    </submittedName>
</protein>
<dbReference type="Gene3D" id="2.60.40.740">
    <property type="match status" value="1"/>
</dbReference>
<feature type="domain" description="DUF11" evidence="3">
    <location>
        <begin position="2464"/>
        <end position="2578"/>
    </location>
</feature>
<dbReference type="NCBIfam" id="TIGR01451">
    <property type="entry name" value="B_ant_repeat"/>
    <property type="match status" value="10"/>
</dbReference>
<dbReference type="Gene3D" id="2.60.40.10">
    <property type="entry name" value="Immunoglobulins"/>
    <property type="match status" value="2"/>
</dbReference>
<accession>A0A6J7D3J6</accession>
<feature type="domain" description="DUF11" evidence="3">
    <location>
        <begin position="1689"/>
        <end position="1811"/>
    </location>
</feature>
<feature type="region of interest" description="Disordered" evidence="1">
    <location>
        <begin position="2559"/>
        <end position="2579"/>
    </location>
</feature>
<feature type="domain" description="DUF11" evidence="3">
    <location>
        <begin position="1399"/>
        <end position="1510"/>
    </location>
</feature>
<feature type="domain" description="DUF11" evidence="3">
    <location>
        <begin position="2587"/>
        <end position="2702"/>
    </location>
</feature>
<proteinExistence type="predicted"/>
<keyword evidence="2" id="KW-1133">Transmembrane helix</keyword>
<dbReference type="InterPro" id="IPR001434">
    <property type="entry name" value="OmcB-like_DUF11"/>
</dbReference>
<evidence type="ECO:0000256" key="2">
    <source>
        <dbReference type="SAM" id="Phobius"/>
    </source>
</evidence>
<organism evidence="4">
    <name type="scientific">freshwater metagenome</name>
    <dbReference type="NCBI Taxonomy" id="449393"/>
    <lineage>
        <taxon>unclassified sequences</taxon>
        <taxon>metagenomes</taxon>
        <taxon>ecological metagenomes</taxon>
    </lineage>
</organism>
<feature type="transmembrane region" description="Helical" evidence="2">
    <location>
        <begin position="2837"/>
        <end position="2857"/>
    </location>
</feature>
<dbReference type="InterPro" id="IPR051172">
    <property type="entry name" value="Chlamydia_OmcB"/>
</dbReference>
<dbReference type="Pfam" id="PF01345">
    <property type="entry name" value="DUF11"/>
    <property type="match status" value="12"/>
</dbReference>
<feature type="compositionally biased region" description="Polar residues" evidence="1">
    <location>
        <begin position="1923"/>
        <end position="1939"/>
    </location>
</feature>
<feature type="domain" description="DUF11" evidence="3">
    <location>
        <begin position="2200"/>
        <end position="2321"/>
    </location>
</feature>
<name>A0A6J7D3J6_9ZZZZ</name>
<feature type="domain" description="DUF11" evidence="3">
    <location>
        <begin position="2328"/>
        <end position="2453"/>
    </location>
</feature>
<evidence type="ECO:0000256" key="1">
    <source>
        <dbReference type="SAM" id="MobiDB-lite"/>
    </source>
</evidence>
<feature type="region of interest" description="Disordered" evidence="1">
    <location>
        <begin position="1644"/>
        <end position="1681"/>
    </location>
</feature>
<dbReference type="PANTHER" id="PTHR34819">
    <property type="entry name" value="LARGE CYSTEINE-RICH PERIPLASMIC PROTEIN OMCB"/>
    <property type="match status" value="1"/>
</dbReference>
<evidence type="ECO:0000259" key="3">
    <source>
        <dbReference type="Pfam" id="PF01345"/>
    </source>
</evidence>
<dbReference type="InterPro" id="IPR013783">
    <property type="entry name" value="Ig-like_fold"/>
</dbReference>
<dbReference type="InterPro" id="IPR047589">
    <property type="entry name" value="DUF11_rpt"/>
</dbReference>
<feature type="compositionally biased region" description="Polar residues" evidence="1">
    <location>
        <begin position="2430"/>
        <end position="2451"/>
    </location>
</feature>
<feature type="region of interest" description="Disordered" evidence="1">
    <location>
        <begin position="2430"/>
        <end position="2454"/>
    </location>
</feature>
<feature type="region of interest" description="Disordered" evidence="1">
    <location>
        <begin position="2284"/>
        <end position="2319"/>
    </location>
</feature>
<feature type="domain" description="DUF11" evidence="3">
    <location>
        <begin position="2072"/>
        <end position="2190"/>
    </location>
</feature>
<feature type="region of interest" description="Disordered" evidence="1">
    <location>
        <begin position="1791"/>
        <end position="1812"/>
    </location>
</feature>
<feature type="compositionally biased region" description="Polar residues" evidence="1">
    <location>
        <begin position="1646"/>
        <end position="1660"/>
    </location>
</feature>
<feature type="domain" description="DUF11" evidence="3">
    <location>
        <begin position="2722"/>
        <end position="2820"/>
    </location>
</feature>
<feature type="domain" description="DUF11" evidence="3">
    <location>
        <begin position="1539"/>
        <end position="1662"/>
    </location>
</feature>
<sequence length="2865" mass="292499">MKPFARRNRRAWVATFATLSTLAGSLTLGAGPAAAIGPGISVSQQVSSAVLVGQDASFTLTASNPNVPLALTQYNVSFRTELPLGVTYKAGSTSPSSDGEPTVVTDPVTGQQTLIWSNVADVQIGSSFAISFKATPDPATLSVGWSFDTTSQAFASSDPRLVPKFDAVGDPVAGATINSAQTSPTTTQVTAITVAKSEPSPEGELVRGVHNHSTVYTLTVTNNDEHATDLVLVEDYIPAGLEFLGCGGVDNSDGVEYSGAASLSATPVIPAANCPTPTRVETVTNPPAQGSTVYPAGVYTKVTWSLGNFAASGVKTIKYRAGIPLQANTATFVGGAPSPTSLDQIANLDNNTGASTRETSSEQALTNIARVSGTYTGPVAPTASTQVASDGSYTVTAEDIAMQKSVSPTSFTAGGIATFTLTVRVSEYVDGSAIVLTDTLPDGMCPLSSATNFSDASVPACDPVAGSDPTGGSFSSITQQSDGTFAMTFNDLTVDADGVAVVSFKAAMLANYLSNGDPVVAGDSVVNNASLTGTTSPIAGTSESGTQTVYDVSSARLTTSALSIEKKIKPASDPYECGTGPYVKPPTAGYSAKDFIFAKGSRICFELNVTFPTSTDSRNVVINDVLPDGTVYEAGSQSTVVSPTFDVTFNEADAAADTQFPTWTLGNTIGGAAFVPAGSRFKAYIGVIVTRASNKAAVDLTDNLMKMRSESTAGTVVSYRDNVGFGIAPATPLEITKGIATITDGAGAVDSLNPLNRPATNVDDEAVVQGDRVKFRVDLKNAGVAGDGNAAPIRATDVWDVLAPGITCAQVSAISAVSSAARAPVGACTNPGDVDQPTFAGSGTLSAIRWTFRSGSEDEILPGATRTLSYDVLIPTPTRAGADLVDTANVRSYEVFNDQSDESTTYFPTNNIDPSVPVEDQRVGDLSDPSNVFLVDTFLKKEVISTGVTDANNTELTQAVNGESVTYRVGLTVPARTSVFNGVITDPLPTGITFTSSSVKFSSTGVSPATGNLPAGFTFNALAGTLTFPAIYTNSSSTDDLFEITIVAKASPTTGVGKKTNTASFASTDTVTGSALAPKTANSVITVIRPAPTLAKTNDSTGTVLGDRVVKYQLRVENAAKRPTLFDSQVVDCVPAGLIFQSYLPPTSGTTSPAVPGDGTNGCAVGTTKLSWTIGAVEAGVAKTVEYTVKVTSQAVGNASYTNTATLVGSTLDNGVNDAALEYVFGLNATNTVKVAGATISKTVTPAARTIGQVATFTATTTLPANVNFYNLSITDKIPAGFDRTTLTTDTVSCTNADGSDCNLDPTELTPIAQLDGSTKAAWLFGDARASAQRRTIKVTYSLQVKDLTGVNRNSVLVNSADAQWDRAPSTPPTSADYVYTDKTPIPATASVTVQEPLLSIDKRVNDSTPGPGQLFTYTVKVSNSSAANVSTAYNTSVTDTIPVGVVIQTPLPPGATLAGVGPNGGGTITWVPTGNILPGGSVTLTYTALLANSTTLNATPLTNTADITSYRSQPGGGRVYDGPSDPATLTPAFPAFTVTKTAPEGGLAYINDDFRWNIQVKNTGKADAFDVDVNDVLPPNWRYVAGSALVSVANGESIALEPSSSTIVGAVQSLTFANVGDLAVGESIVIKLTAKPLPAVVSTPGVGSSTQHTNSSTAKGNDATGHDHNADGPYTDTDTANAHVDSADVQIVKSHTSPVVAGSTFSWKLDVKNNGADTAVGPFVVTDEVPSGPTLVSATGSGWSCVVASRQVTCERTNGTNTLASGASFPSIVLTLRIAANVASATTYSNTGSVTDRTYDPDSANNSSTDEVTVTTSADLKVTKGLSGSMVAGRNATYTLDVSNRGPSVSRGTITVTDLVPTGTTFVSASGVGWSCSQDAGTISCDHLADLDPSTAAGQIKVVLAVDSDRTGAVVNAAHVTGPTSDPDLTNNDSEVTTTPQTSADLILTKTSTGSVIAGTTATYRLVVKNLGPSSAQSVTISDTLPTGGTYASFSSSTGSWSCSVNAGTVTCDLSGALASGASAEVDLNVDIASGVVGNIANTAAVTSTTTDPNPDNNTDTDNSLFTAKADLQIVKSHTGDGVAGENISFTLAVKNNGPSDAESSIVVNDVLPDGLSFVSASGSGWSCSADGAELTCTRNTTLISGASAPLITVVASIDPSAGPSSLFNTATVTSTTTHDRDQENNTSTDELVVNDSTDLTMTKTTTGANPVKAGQRTEFSVVVTNQGPSTADDVIVEDTLPSTFSDITIDDNGWTCEPVAGNKILCRLAELVPGTSPTLQISAKVNPDVDPGSTLTNTASVTTTTPGDDPADNSDESTVGVQTAADLAITKSVPDSRVEAGDSALYTLAVHNNGPSNAAADIVITDTLPPNLTFADSVGPWDCVPGAVNGSGQLVSCTLQGSFGIPADGDAPDLQILVDINSAADPGTYTNSAQVSSPTADPDSSNNTDEAGLNVGRKVDLVTTKLHTGDVKVGEDLTFTIRVSNNGPSQARAVTSTDTLPTGLQFVSVSGDGDWTCGQDSGVISCDLGAPLDALAYAEYTVSAKVLPSAYPSVTNTATAQSDIPDSNESDNTGTDQVDVPALVDLSIAKSHSGVFKVGTPGTYAIKVTNQGPTADLGPITVTDTLPNGLTFNSGTGTGWSCSAVGQVLTCTRTGSLGMDASSTVSVKVNVLASAAPGVTNSATVSTPSEDVDPSNNTDEDPTIVQSVSGLSIQKDAISFTGTAAKYRITVANNGPSTTTTQIIIKDQLPAQLTYVASDGYFWACGAVGQTLTCTNDQPLTVGSSTSVVISTSVKAGATGTIKNVATVSGGNTDQVATATDDAVINVPEKLAHTGASILGTLILGLVFIGLGLSLRLRRRSIG</sequence>
<reference evidence="4" key="1">
    <citation type="submission" date="2020-05" db="EMBL/GenBank/DDBJ databases">
        <authorList>
            <person name="Chiriac C."/>
            <person name="Salcher M."/>
            <person name="Ghai R."/>
            <person name="Kavagutti S V."/>
        </authorList>
    </citation>
    <scope>NUCLEOTIDE SEQUENCE</scope>
</reference>
<feature type="region of interest" description="Disordered" evidence="1">
    <location>
        <begin position="1920"/>
        <end position="1939"/>
    </location>
</feature>
<evidence type="ECO:0000313" key="4">
    <source>
        <dbReference type="EMBL" id="CAB4861703.1"/>
    </source>
</evidence>
<gene>
    <name evidence="4" type="ORF">UFOPK3401_00280</name>
</gene>
<feature type="domain" description="DUF11" evidence="3">
    <location>
        <begin position="1094"/>
        <end position="1214"/>
    </location>
</feature>
<feature type="domain" description="DUF11" evidence="3">
    <location>
        <begin position="1946"/>
        <end position="2062"/>
    </location>
</feature>
<keyword evidence="2" id="KW-0472">Membrane</keyword>
<keyword evidence="2" id="KW-0812">Transmembrane</keyword>
<dbReference type="EMBL" id="CAFBLM010000007">
    <property type="protein sequence ID" value="CAB4861703.1"/>
    <property type="molecule type" value="Genomic_DNA"/>
</dbReference>
<dbReference type="PANTHER" id="PTHR34819:SF3">
    <property type="entry name" value="CELL SURFACE PROTEIN"/>
    <property type="match status" value="1"/>
</dbReference>
<feature type="compositionally biased region" description="Polar residues" evidence="1">
    <location>
        <begin position="2559"/>
        <end position="2578"/>
    </location>
</feature>
<feature type="compositionally biased region" description="Low complexity" evidence="1">
    <location>
        <begin position="2296"/>
        <end position="2307"/>
    </location>
</feature>
<feature type="domain" description="DUF11" evidence="3">
    <location>
        <begin position="1820"/>
        <end position="1938"/>
    </location>
</feature>